<evidence type="ECO:0000313" key="1">
    <source>
        <dbReference type="EMBL" id="TYC96320.1"/>
    </source>
</evidence>
<organism evidence="1 2">
    <name type="scientific">Arthrobacter echini</name>
    <dbReference type="NCBI Taxonomy" id="1529066"/>
    <lineage>
        <taxon>Bacteria</taxon>
        <taxon>Bacillati</taxon>
        <taxon>Actinomycetota</taxon>
        <taxon>Actinomycetes</taxon>
        <taxon>Micrococcales</taxon>
        <taxon>Micrococcaceae</taxon>
        <taxon>Arthrobacter</taxon>
    </lineage>
</organism>
<accession>A0A5D0XIJ0</accession>
<reference evidence="1 2" key="1">
    <citation type="submission" date="2019-08" db="EMBL/GenBank/DDBJ databases">
        <title>Genone of Arthrobacter echini P9.</title>
        <authorList>
            <person name="Bowman J.P."/>
        </authorList>
    </citation>
    <scope>NUCLEOTIDE SEQUENCE [LARGE SCALE GENOMIC DNA]</scope>
    <source>
        <strain evidence="1 2">P9</strain>
    </source>
</reference>
<dbReference type="Proteomes" id="UP000323410">
    <property type="component" value="Unassembled WGS sequence"/>
</dbReference>
<dbReference type="EMBL" id="VSLD01000013">
    <property type="protein sequence ID" value="TYC96320.1"/>
    <property type="molecule type" value="Genomic_DNA"/>
</dbReference>
<sequence>MACIAGYILACAALLVLGAVVYPSLLDYLPWTLVPLLGMPVGAYFRWRRELSNAAEGLYPVYVRPVRDDGRRWGRWRYYQALSMPGVILGRRWTVQEDRKLTVTGIDTPRPVSWVTALLITEGPAAIMRVQTTGGSLELRARPEYLYALAAGATFASATGLPPQ</sequence>
<dbReference type="RefSeq" id="WP_148601826.1">
    <property type="nucleotide sequence ID" value="NZ_VSLD01000013.1"/>
</dbReference>
<proteinExistence type="predicted"/>
<name>A0A5D0XIJ0_9MICC</name>
<comment type="caution">
    <text evidence="1">The sequence shown here is derived from an EMBL/GenBank/DDBJ whole genome shotgun (WGS) entry which is preliminary data.</text>
</comment>
<protein>
    <submittedName>
        <fullName evidence="1">Uncharacterized protein</fullName>
    </submittedName>
</protein>
<evidence type="ECO:0000313" key="2">
    <source>
        <dbReference type="Proteomes" id="UP000323410"/>
    </source>
</evidence>
<keyword evidence="2" id="KW-1185">Reference proteome</keyword>
<dbReference type="AlphaFoldDB" id="A0A5D0XIJ0"/>
<gene>
    <name evidence="1" type="ORF">FQ377_14120</name>
</gene>